<feature type="coiled-coil region" evidence="1">
    <location>
        <begin position="489"/>
        <end position="537"/>
    </location>
</feature>
<dbReference type="EMBL" id="MU865070">
    <property type="protein sequence ID" value="KAK4458417.1"/>
    <property type="molecule type" value="Genomic_DNA"/>
</dbReference>
<evidence type="ECO:0000259" key="4">
    <source>
        <dbReference type="Pfam" id="PF24564"/>
    </source>
</evidence>
<dbReference type="InterPro" id="IPR027417">
    <property type="entry name" value="P-loop_NTPase"/>
</dbReference>
<evidence type="ECO:0000256" key="1">
    <source>
        <dbReference type="SAM" id="Coils"/>
    </source>
</evidence>
<dbReference type="InterPro" id="IPR045063">
    <property type="entry name" value="Dynamin_N"/>
</dbReference>
<dbReference type="InterPro" id="IPR056024">
    <property type="entry name" value="DUF7605"/>
</dbReference>
<dbReference type="AlphaFoldDB" id="A0AAV9HC95"/>
<reference evidence="5" key="2">
    <citation type="submission" date="2023-06" db="EMBL/GenBank/DDBJ databases">
        <authorList>
            <consortium name="Lawrence Berkeley National Laboratory"/>
            <person name="Mondo S.J."/>
            <person name="Hensen N."/>
            <person name="Bonometti L."/>
            <person name="Westerberg I."/>
            <person name="Brannstrom I.O."/>
            <person name="Guillou S."/>
            <person name="Cros-Aarteil S."/>
            <person name="Calhoun S."/>
            <person name="Haridas S."/>
            <person name="Kuo A."/>
            <person name="Pangilinan J."/>
            <person name="Riley R."/>
            <person name="Labutti K."/>
            <person name="Andreopoulos B."/>
            <person name="Lipzen A."/>
            <person name="Chen C."/>
            <person name="Yanf M."/>
            <person name="Daum C."/>
            <person name="Ng V."/>
            <person name="Clum A."/>
            <person name="Steindorff A."/>
            <person name="Ohm R."/>
            <person name="Martin F."/>
            <person name="Silar P."/>
            <person name="Natvig D."/>
            <person name="Lalanne C."/>
            <person name="Gautier V."/>
            <person name="Ament-Velasquez S.L."/>
            <person name="Kruys A."/>
            <person name="Hutchinson M.I."/>
            <person name="Powell A.J."/>
            <person name="Barry K."/>
            <person name="Miller A.N."/>
            <person name="Grigoriev I.V."/>
            <person name="Debuchy R."/>
            <person name="Gladieux P."/>
            <person name="Thoren M.H."/>
            <person name="Johannesson H."/>
        </authorList>
    </citation>
    <scope>NUCLEOTIDE SEQUENCE</scope>
    <source>
        <strain evidence="5">PSN324</strain>
    </source>
</reference>
<organism evidence="5 6">
    <name type="scientific">Cladorrhinum samala</name>
    <dbReference type="NCBI Taxonomy" id="585594"/>
    <lineage>
        <taxon>Eukaryota</taxon>
        <taxon>Fungi</taxon>
        <taxon>Dikarya</taxon>
        <taxon>Ascomycota</taxon>
        <taxon>Pezizomycotina</taxon>
        <taxon>Sordariomycetes</taxon>
        <taxon>Sordariomycetidae</taxon>
        <taxon>Sordariales</taxon>
        <taxon>Podosporaceae</taxon>
        <taxon>Cladorrhinum</taxon>
    </lineage>
</organism>
<evidence type="ECO:0008006" key="7">
    <source>
        <dbReference type="Google" id="ProtNLM"/>
    </source>
</evidence>
<dbReference type="Pfam" id="PF24564">
    <property type="entry name" value="DUF7605"/>
    <property type="match status" value="1"/>
</dbReference>
<feature type="region of interest" description="Disordered" evidence="2">
    <location>
        <begin position="1046"/>
        <end position="1070"/>
    </location>
</feature>
<name>A0AAV9HC95_9PEZI</name>
<accession>A0AAV9HC95</accession>
<protein>
    <recommendedName>
        <fullName evidence="7">Nuclear GTPase SLIP-GC</fullName>
    </recommendedName>
</protein>
<feature type="region of interest" description="Disordered" evidence="2">
    <location>
        <begin position="610"/>
        <end position="634"/>
    </location>
</feature>
<dbReference type="PANTHER" id="PTHR36681:SF3">
    <property type="entry name" value="NUCLEAR GTPASE, GERMINAL CENTER-ASSOCIATED, TANDEM DUPLICATE 3"/>
    <property type="match status" value="1"/>
</dbReference>
<dbReference type="Pfam" id="PF00350">
    <property type="entry name" value="Dynamin_N"/>
    <property type="match status" value="1"/>
</dbReference>
<proteinExistence type="predicted"/>
<dbReference type="SUPFAM" id="SSF52540">
    <property type="entry name" value="P-loop containing nucleoside triphosphate hydrolases"/>
    <property type="match status" value="2"/>
</dbReference>
<feature type="compositionally biased region" description="Basic residues" evidence="2">
    <location>
        <begin position="440"/>
        <end position="457"/>
    </location>
</feature>
<dbReference type="PANTHER" id="PTHR36681">
    <property type="entry name" value="NUCLEAR GTPASE, GERMINAL CENTER-ASSOCIATED, TANDEM DUPLICATE 3"/>
    <property type="match status" value="1"/>
</dbReference>
<dbReference type="Proteomes" id="UP001321749">
    <property type="component" value="Unassembled WGS sequence"/>
</dbReference>
<comment type="caution">
    <text evidence="5">The sequence shown here is derived from an EMBL/GenBank/DDBJ whole genome shotgun (WGS) entry which is preliminary data.</text>
</comment>
<evidence type="ECO:0000313" key="5">
    <source>
        <dbReference type="EMBL" id="KAK4458417.1"/>
    </source>
</evidence>
<feature type="region of interest" description="Disordered" evidence="2">
    <location>
        <begin position="431"/>
        <end position="488"/>
    </location>
</feature>
<reference evidence="5" key="1">
    <citation type="journal article" date="2023" name="Mol. Phylogenet. Evol.">
        <title>Genome-scale phylogeny and comparative genomics of the fungal order Sordariales.</title>
        <authorList>
            <person name="Hensen N."/>
            <person name="Bonometti L."/>
            <person name="Westerberg I."/>
            <person name="Brannstrom I.O."/>
            <person name="Guillou S."/>
            <person name="Cros-Aarteil S."/>
            <person name="Calhoun S."/>
            <person name="Haridas S."/>
            <person name="Kuo A."/>
            <person name="Mondo S."/>
            <person name="Pangilinan J."/>
            <person name="Riley R."/>
            <person name="LaButti K."/>
            <person name="Andreopoulos B."/>
            <person name="Lipzen A."/>
            <person name="Chen C."/>
            <person name="Yan M."/>
            <person name="Daum C."/>
            <person name="Ng V."/>
            <person name="Clum A."/>
            <person name="Steindorff A."/>
            <person name="Ohm R.A."/>
            <person name="Martin F."/>
            <person name="Silar P."/>
            <person name="Natvig D.O."/>
            <person name="Lalanne C."/>
            <person name="Gautier V."/>
            <person name="Ament-Velasquez S.L."/>
            <person name="Kruys A."/>
            <person name="Hutchinson M.I."/>
            <person name="Powell A.J."/>
            <person name="Barry K."/>
            <person name="Miller A.N."/>
            <person name="Grigoriev I.V."/>
            <person name="Debuchy R."/>
            <person name="Gladieux P."/>
            <person name="Hiltunen Thoren M."/>
            <person name="Johannesson H."/>
        </authorList>
    </citation>
    <scope>NUCLEOTIDE SEQUENCE</scope>
    <source>
        <strain evidence="5">PSN324</strain>
    </source>
</reference>
<feature type="domain" description="DUF7605" evidence="4">
    <location>
        <begin position="757"/>
        <end position="911"/>
    </location>
</feature>
<evidence type="ECO:0000313" key="6">
    <source>
        <dbReference type="Proteomes" id="UP001321749"/>
    </source>
</evidence>
<keyword evidence="6" id="KW-1185">Reference proteome</keyword>
<sequence length="1070" mass="117702">MTHIKVEPEEPASLQHALSQCAPKAEVVPNQKEPELSLAALEALSNDADVSKLEKAIEVGHGVLDDIKKAFATAAKAPEISSWIQSAEKLQAQAKMSRAVIGVVGVTGAGKSSIINAVLDEECLVPTNCMRACTAVITEIAYNHDSDEKIPYRAEIHFIKEDEWTAELQIMLDELAQANGIVGPEDTEAGIAYSKVRSVYPHLQLKDLTKGKYTAQGLANNPNSKAFLGTVIEISASTVDSFHQQLKQYIDSKDKNSKENGVMEYWPLIKVVKLFIKCSVLESGLVLVDLPGTQDNNAARSSVAAKYLEECTRLWVVAPIHRAVNDKTAHDLLGRAFRRQLQLDSKLSNVSFVCSKTDDAPIEELLRIIPHDEEAQKLQRQLEATRSKLDQLWNVYEPLEGSISSMSAAIEELDKEKDSVEKAIRKARKNGGPVILGSQQKKRKPNVKPTLPRKRRRTDFLNQSDEEDEVPSDGITAAADEPRDGTLSIEDACARVDSLAAEKNELREKRNKAQLQYARIGEEINQVEQDAKDLTKAVHAACVSYRNDYSRPTIQTQFAAGIRELDQEAAIRRDEASFDPDHEERDYQAVAASLPVFCVSSRAYQTLTNKAGGNSSAKRRKPKPIVGFETPESTGIPALRQHGTSFVHDIRSASGQSFLKGLAQFLTSLYLQIAIAEQPVPMTDETREEELRFLEDAMTQVKAGIASEIGASFKKIKNDIVGSLDKNLHTATLIASDKAVPTVAGWSRPKEDGGLLFATFRAVCRRGGKFERAKNGTIDFNQDLTDPMLVHVASLWEKTFSRLIPNTLNHLGAALDRQVQTFIVLLKKRPQLRTARGFSIVAEQLEKFGGQLKNMEFANQYIATGQQESNRLFVRTVSVGMNSAYKECANIRGAGSFLKMKQHLDEYIEEQRDSIFKKTRKRVHGSLTKMMELLREHLEVRVEEIVEQVRIDTESLAANKNAFEAFGAIQESIRALLHDVDGGFQKALSPSEIARAQTQAELAEKAVEVAGASGIAHGHLDAAPVVPSAAAKVISSIEATPATVTPGVEAEVHQQAAPSTTLEDSSMKGV</sequence>
<keyword evidence="1" id="KW-0175">Coiled coil</keyword>
<evidence type="ECO:0000259" key="3">
    <source>
        <dbReference type="Pfam" id="PF00350"/>
    </source>
</evidence>
<feature type="domain" description="Dynamin N-terminal" evidence="3">
    <location>
        <begin position="101"/>
        <end position="332"/>
    </location>
</feature>
<dbReference type="Gene3D" id="3.40.50.300">
    <property type="entry name" value="P-loop containing nucleotide triphosphate hydrolases"/>
    <property type="match status" value="1"/>
</dbReference>
<evidence type="ECO:0000256" key="2">
    <source>
        <dbReference type="SAM" id="MobiDB-lite"/>
    </source>
</evidence>
<gene>
    <name evidence="5" type="ORF">QBC42DRAFT_290579</name>
</gene>
<feature type="coiled-coil region" evidence="1">
    <location>
        <begin position="403"/>
        <end position="430"/>
    </location>
</feature>